<dbReference type="Pfam" id="PF02581">
    <property type="entry name" value="TMP-TENI"/>
    <property type="match status" value="1"/>
</dbReference>
<keyword evidence="3 10" id="KW-0808">Transferase</keyword>
<name>A0A6M1TJ20_9BACT</name>
<keyword evidence="4 10" id="KW-0479">Metal-binding</keyword>
<dbReference type="HAMAP" id="MF_00097">
    <property type="entry name" value="TMP_synthase"/>
    <property type="match status" value="1"/>
</dbReference>
<evidence type="ECO:0000256" key="7">
    <source>
        <dbReference type="ARBA" id="ARBA00047334"/>
    </source>
</evidence>
<comment type="catalytic activity">
    <reaction evidence="7 10 11">
        <text>4-methyl-5-(2-phosphooxyethyl)-thiazole + 4-amino-2-methyl-5-(diphosphooxymethyl)pyrimidine + H(+) = thiamine phosphate + diphosphate</text>
        <dbReference type="Rhea" id="RHEA:22328"/>
        <dbReference type="ChEBI" id="CHEBI:15378"/>
        <dbReference type="ChEBI" id="CHEBI:33019"/>
        <dbReference type="ChEBI" id="CHEBI:37575"/>
        <dbReference type="ChEBI" id="CHEBI:57841"/>
        <dbReference type="ChEBI" id="CHEBI:58296"/>
        <dbReference type="EC" id="2.5.1.3"/>
    </reaction>
</comment>
<feature type="binding site" evidence="10">
    <location>
        <begin position="136"/>
        <end position="138"/>
    </location>
    <ligand>
        <name>2-[(2R,5Z)-2-carboxy-4-methylthiazol-5(2H)-ylidene]ethyl phosphate</name>
        <dbReference type="ChEBI" id="CHEBI:62899"/>
    </ligand>
</feature>
<accession>A0A6M1TJ20</accession>
<evidence type="ECO:0000256" key="10">
    <source>
        <dbReference type="HAMAP-Rule" id="MF_00097"/>
    </source>
</evidence>
<feature type="binding site" evidence="10">
    <location>
        <position position="71"/>
    </location>
    <ligand>
        <name>4-amino-2-methyl-5-(diphosphooxymethyl)pyrimidine</name>
        <dbReference type="ChEBI" id="CHEBI:57841"/>
    </ligand>
</feature>
<comment type="caution">
    <text evidence="10">Lacks conserved residue(s) required for the propagation of feature annotation.</text>
</comment>
<feature type="binding site" evidence="10">
    <location>
        <position position="72"/>
    </location>
    <ligand>
        <name>Mg(2+)</name>
        <dbReference type="ChEBI" id="CHEBI:18420"/>
    </ligand>
</feature>
<evidence type="ECO:0000313" key="14">
    <source>
        <dbReference type="EMBL" id="NGP88610.1"/>
    </source>
</evidence>
<dbReference type="CDD" id="cd00564">
    <property type="entry name" value="TMP_TenI"/>
    <property type="match status" value="1"/>
</dbReference>
<evidence type="ECO:0000259" key="13">
    <source>
        <dbReference type="Pfam" id="PF02581"/>
    </source>
</evidence>
<dbReference type="NCBIfam" id="TIGR00693">
    <property type="entry name" value="thiE"/>
    <property type="match status" value="1"/>
</dbReference>
<sequence>MGKQKLKGIYLITDTQGQDRYSHVELADAAYRAGVQMVQYRAKDRSDRKALEEIREIAGLKSKGDHLLIVNDRPDLAKMGGADGVHLGQDDLSVSVAARLLGEEAIIGGTSANLEEAKKVEEAGADYVALGHIFETSTKEKEYAPRGITTLHKVRQEIDLPLVAIGGIRLENAPQVIDAGADILAVSSAICRAEDPQQAARKLVELFE</sequence>
<dbReference type="InterPro" id="IPR036206">
    <property type="entry name" value="ThiamineP_synth_sf"/>
</dbReference>
<dbReference type="GO" id="GO:0004789">
    <property type="term" value="F:thiamine-phosphate diphosphorylase activity"/>
    <property type="evidence" value="ECO:0007669"/>
    <property type="project" value="UniProtKB-UniRule"/>
</dbReference>
<comment type="catalytic activity">
    <reaction evidence="8 10 11">
        <text>2-(2-carboxy-4-methylthiazol-5-yl)ethyl phosphate + 4-amino-2-methyl-5-(diphosphooxymethyl)pyrimidine + 2 H(+) = thiamine phosphate + CO2 + diphosphate</text>
        <dbReference type="Rhea" id="RHEA:47848"/>
        <dbReference type="ChEBI" id="CHEBI:15378"/>
        <dbReference type="ChEBI" id="CHEBI:16526"/>
        <dbReference type="ChEBI" id="CHEBI:33019"/>
        <dbReference type="ChEBI" id="CHEBI:37575"/>
        <dbReference type="ChEBI" id="CHEBI:57841"/>
        <dbReference type="ChEBI" id="CHEBI:62890"/>
        <dbReference type="EC" id="2.5.1.3"/>
    </reaction>
</comment>
<dbReference type="GO" id="GO:0009229">
    <property type="term" value="P:thiamine diphosphate biosynthetic process"/>
    <property type="evidence" value="ECO:0007669"/>
    <property type="project" value="UniProtKB-UniRule"/>
</dbReference>
<comment type="pathway">
    <text evidence="2 10 12">Cofactor biosynthesis; thiamine diphosphate biosynthesis; thiamine phosphate from 4-amino-2-methyl-5-diphosphomethylpyrimidine and 4-methyl-5-(2-phosphoethyl)-thiazole: step 1/1.</text>
</comment>
<feature type="binding site" evidence="10">
    <location>
        <begin position="39"/>
        <end position="43"/>
    </location>
    <ligand>
        <name>4-amino-2-methyl-5-(diphosphooxymethyl)pyrimidine</name>
        <dbReference type="ChEBI" id="CHEBI:57841"/>
    </ligand>
</feature>
<dbReference type="GO" id="GO:0005737">
    <property type="term" value="C:cytoplasm"/>
    <property type="evidence" value="ECO:0007669"/>
    <property type="project" value="TreeGrafter"/>
</dbReference>
<keyword evidence="6 10" id="KW-0784">Thiamine biosynthesis</keyword>
<dbReference type="EMBL" id="JAALLS010000011">
    <property type="protein sequence ID" value="NGP88610.1"/>
    <property type="molecule type" value="Genomic_DNA"/>
</dbReference>
<evidence type="ECO:0000256" key="3">
    <source>
        <dbReference type="ARBA" id="ARBA00022679"/>
    </source>
</evidence>
<evidence type="ECO:0000256" key="12">
    <source>
        <dbReference type="RuleBase" id="RU004253"/>
    </source>
</evidence>
<dbReference type="Proteomes" id="UP000479132">
    <property type="component" value="Unassembled WGS sequence"/>
</dbReference>
<feature type="binding site" evidence="10">
    <location>
        <position position="91"/>
    </location>
    <ligand>
        <name>Mg(2+)</name>
        <dbReference type="ChEBI" id="CHEBI:18420"/>
    </ligand>
</feature>
<dbReference type="FunFam" id="3.20.20.70:FF:000096">
    <property type="entry name" value="Thiamine-phosphate synthase"/>
    <property type="match status" value="1"/>
</dbReference>
<dbReference type="AlphaFoldDB" id="A0A6M1TJ20"/>
<dbReference type="UniPathway" id="UPA00060">
    <property type="reaction ID" value="UER00141"/>
</dbReference>
<comment type="similarity">
    <text evidence="10 11">Belongs to the thiamine-phosphate synthase family.</text>
</comment>
<dbReference type="InterPro" id="IPR022998">
    <property type="entry name" value="ThiamineP_synth_TenI"/>
</dbReference>
<evidence type="ECO:0000256" key="1">
    <source>
        <dbReference type="ARBA" id="ARBA00003814"/>
    </source>
</evidence>
<dbReference type="Gene3D" id="3.20.20.70">
    <property type="entry name" value="Aldolase class I"/>
    <property type="match status" value="1"/>
</dbReference>
<dbReference type="InterPro" id="IPR013785">
    <property type="entry name" value="Aldolase_TIM"/>
</dbReference>
<comment type="catalytic activity">
    <reaction evidence="9 10 11">
        <text>2-[(2R,5Z)-2-carboxy-4-methylthiazol-5(2H)-ylidene]ethyl phosphate + 4-amino-2-methyl-5-(diphosphooxymethyl)pyrimidine + 2 H(+) = thiamine phosphate + CO2 + diphosphate</text>
        <dbReference type="Rhea" id="RHEA:47844"/>
        <dbReference type="ChEBI" id="CHEBI:15378"/>
        <dbReference type="ChEBI" id="CHEBI:16526"/>
        <dbReference type="ChEBI" id="CHEBI:33019"/>
        <dbReference type="ChEBI" id="CHEBI:37575"/>
        <dbReference type="ChEBI" id="CHEBI:57841"/>
        <dbReference type="ChEBI" id="CHEBI:62899"/>
        <dbReference type="EC" id="2.5.1.3"/>
    </reaction>
</comment>
<dbReference type="EC" id="2.5.1.3" evidence="10"/>
<keyword evidence="15" id="KW-1185">Reference proteome</keyword>
<comment type="function">
    <text evidence="1 10">Condenses 4-methyl-5-(beta-hydroxyethyl)thiazole monophosphate (THZ-P) and 2-methyl-4-amino-5-hydroxymethyl pyrimidine pyrophosphate (HMP-PP) to form thiamine monophosphate (TMP).</text>
</comment>
<comment type="cofactor">
    <cofactor evidence="10">
        <name>Mg(2+)</name>
        <dbReference type="ChEBI" id="CHEBI:18420"/>
    </cofactor>
    <text evidence="10">Binds 1 Mg(2+) ion per subunit.</text>
</comment>
<evidence type="ECO:0000256" key="2">
    <source>
        <dbReference type="ARBA" id="ARBA00005165"/>
    </source>
</evidence>
<dbReference type="GO" id="GO:0009228">
    <property type="term" value="P:thiamine biosynthetic process"/>
    <property type="evidence" value="ECO:0007669"/>
    <property type="project" value="UniProtKB-KW"/>
</dbReference>
<proteinExistence type="inferred from homology"/>
<feature type="binding site" evidence="10">
    <location>
        <position position="139"/>
    </location>
    <ligand>
        <name>4-amino-2-methyl-5-(diphosphooxymethyl)pyrimidine</name>
        <dbReference type="ChEBI" id="CHEBI:57841"/>
    </ligand>
</feature>
<evidence type="ECO:0000256" key="8">
    <source>
        <dbReference type="ARBA" id="ARBA00047851"/>
    </source>
</evidence>
<dbReference type="SUPFAM" id="SSF51391">
    <property type="entry name" value="Thiamin phosphate synthase"/>
    <property type="match status" value="1"/>
</dbReference>
<evidence type="ECO:0000256" key="4">
    <source>
        <dbReference type="ARBA" id="ARBA00022723"/>
    </source>
</evidence>
<dbReference type="PANTHER" id="PTHR20857">
    <property type="entry name" value="THIAMINE-PHOSPHATE PYROPHOSPHORYLASE"/>
    <property type="match status" value="1"/>
</dbReference>
<organism evidence="14 15">
    <name type="scientific">Fodinibius halophilus</name>
    <dbReference type="NCBI Taxonomy" id="1736908"/>
    <lineage>
        <taxon>Bacteria</taxon>
        <taxon>Pseudomonadati</taxon>
        <taxon>Balneolota</taxon>
        <taxon>Balneolia</taxon>
        <taxon>Balneolales</taxon>
        <taxon>Balneolaceae</taxon>
        <taxon>Fodinibius</taxon>
    </lineage>
</organism>
<feature type="binding site" evidence="10">
    <location>
        <position position="110"/>
    </location>
    <ligand>
        <name>4-amino-2-methyl-5-(diphosphooxymethyl)pyrimidine</name>
        <dbReference type="ChEBI" id="CHEBI:57841"/>
    </ligand>
</feature>
<dbReference type="InterPro" id="IPR034291">
    <property type="entry name" value="TMP_synthase"/>
</dbReference>
<comment type="caution">
    <text evidence="14">The sequence shown here is derived from an EMBL/GenBank/DDBJ whole genome shotgun (WGS) entry which is preliminary data.</text>
</comment>
<dbReference type="PANTHER" id="PTHR20857:SF15">
    <property type="entry name" value="THIAMINE-PHOSPHATE SYNTHASE"/>
    <property type="match status" value="1"/>
</dbReference>
<gene>
    <name evidence="10 14" type="primary">thiE</name>
    <name evidence="14" type="ORF">G3569_09600</name>
</gene>
<feature type="binding site" evidence="10">
    <location>
        <position position="167"/>
    </location>
    <ligand>
        <name>2-[(2R,5Z)-2-carboxy-4-methylthiazol-5(2H)-ylidene]ethyl phosphate</name>
        <dbReference type="ChEBI" id="CHEBI:62899"/>
    </ligand>
</feature>
<evidence type="ECO:0000313" key="15">
    <source>
        <dbReference type="Proteomes" id="UP000479132"/>
    </source>
</evidence>
<keyword evidence="5 10" id="KW-0460">Magnesium</keyword>
<dbReference type="GO" id="GO:0000287">
    <property type="term" value="F:magnesium ion binding"/>
    <property type="evidence" value="ECO:0007669"/>
    <property type="project" value="UniProtKB-UniRule"/>
</dbReference>
<evidence type="ECO:0000256" key="11">
    <source>
        <dbReference type="RuleBase" id="RU003826"/>
    </source>
</evidence>
<reference evidence="14 15" key="1">
    <citation type="submission" date="2020-02" db="EMBL/GenBank/DDBJ databases">
        <title>Aliifodinibius halophilus 2W32, complete genome.</title>
        <authorList>
            <person name="Li Y."/>
            <person name="Wu S."/>
        </authorList>
    </citation>
    <scope>NUCLEOTIDE SEQUENCE [LARGE SCALE GENOMIC DNA]</scope>
    <source>
        <strain evidence="14 15">2W32</strain>
    </source>
</reference>
<feature type="domain" description="Thiamine phosphate synthase/TenI" evidence="13">
    <location>
        <begin position="9"/>
        <end position="190"/>
    </location>
</feature>
<dbReference type="RefSeq" id="WP_165268528.1">
    <property type="nucleotide sequence ID" value="NZ_JAALLS010000011.1"/>
</dbReference>
<protein>
    <recommendedName>
        <fullName evidence="10">Thiamine-phosphate synthase</fullName>
        <shortName evidence="10">TP synthase</shortName>
        <shortName evidence="10">TPS</shortName>
        <ecNumber evidence="10">2.5.1.3</ecNumber>
    </recommendedName>
    <alternativeName>
        <fullName evidence="10">Thiamine-phosphate pyrophosphorylase</fullName>
        <shortName evidence="10">TMP pyrophosphorylase</shortName>
        <shortName evidence="10">TMP-PPase</shortName>
    </alternativeName>
</protein>
<evidence type="ECO:0000256" key="9">
    <source>
        <dbReference type="ARBA" id="ARBA00047883"/>
    </source>
</evidence>
<evidence type="ECO:0000256" key="6">
    <source>
        <dbReference type="ARBA" id="ARBA00022977"/>
    </source>
</evidence>
<evidence type="ECO:0000256" key="5">
    <source>
        <dbReference type="ARBA" id="ARBA00022842"/>
    </source>
</evidence>